<name>A0AA86VUS7_9FABA</name>
<protein>
    <recommendedName>
        <fullName evidence="3">Calcineurin B-like protein</fullName>
    </recommendedName>
</protein>
<dbReference type="InterPro" id="IPR002048">
    <property type="entry name" value="EF_hand_dom"/>
</dbReference>
<dbReference type="GO" id="GO:0019722">
    <property type="term" value="P:calcium-mediated signaling"/>
    <property type="evidence" value="ECO:0007669"/>
    <property type="project" value="UniProtKB-UniRule"/>
</dbReference>
<dbReference type="Pfam" id="PF13833">
    <property type="entry name" value="EF-hand_8"/>
    <property type="match status" value="1"/>
</dbReference>
<feature type="domain" description="EF-hand" evidence="4">
    <location>
        <begin position="122"/>
        <end position="157"/>
    </location>
</feature>
<organism evidence="5 6">
    <name type="scientific">Sphenostylis stenocarpa</name>
    <dbReference type="NCBI Taxonomy" id="92480"/>
    <lineage>
        <taxon>Eukaryota</taxon>
        <taxon>Viridiplantae</taxon>
        <taxon>Streptophyta</taxon>
        <taxon>Embryophyta</taxon>
        <taxon>Tracheophyta</taxon>
        <taxon>Spermatophyta</taxon>
        <taxon>Magnoliopsida</taxon>
        <taxon>eudicotyledons</taxon>
        <taxon>Gunneridae</taxon>
        <taxon>Pentapetalae</taxon>
        <taxon>rosids</taxon>
        <taxon>fabids</taxon>
        <taxon>Fabales</taxon>
        <taxon>Fabaceae</taxon>
        <taxon>Papilionoideae</taxon>
        <taxon>50 kb inversion clade</taxon>
        <taxon>NPAAA clade</taxon>
        <taxon>indigoferoid/millettioid clade</taxon>
        <taxon>Phaseoleae</taxon>
        <taxon>Sphenostylis</taxon>
    </lineage>
</organism>
<evidence type="ECO:0000313" key="6">
    <source>
        <dbReference type="Proteomes" id="UP001189624"/>
    </source>
</evidence>
<comment type="similarity">
    <text evidence="2 3">Belongs to the calcineurin regulatory subunit family.</text>
</comment>
<sequence>MGCHCSKKAKLPPGYEEPAILAAETPFNANDVEALYELYKKLSNSVIQDGLIHKGVLISPMLVGLVSLILHRFKYKLVKKLGLMNSNGALSQIFDLFDLKRNGVIGFGEFVRSLAIFHPDSPLEDKIQFAFRVYDLRQTGYIEREELKEMVMALLHESDVLLSDDLVELIVNKTFNDADTKRDGKIDQDEWKAFVTAYPSLLKNMTLPYLKDVTLTFPSFVVRTESEDSDI</sequence>
<reference evidence="5" key="1">
    <citation type="submission" date="2023-10" db="EMBL/GenBank/DDBJ databases">
        <authorList>
            <person name="Domelevo Entfellner J.-B."/>
        </authorList>
    </citation>
    <scope>NUCLEOTIDE SEQUENCE</scope>
</reference>
<comment type="subunit">
    <text evidence="3">Homodimer. Interacts with CIPK.</text>
</comment>
<evidence type="ECO:0000256" key="1">
    <source>
        <dbReference type="ARBA" id="ARBA00022737"/>
    </source>
</evidence>
<dbReference type="GO" id="GO:0005509">
    <property type="term" value="F:calcium ion binding"/>
    <property type="evidence" value="ECO:0007669"/>
    <property type="project" value="UniProtKB-UniRule"/>
</dbReference>
<dbReference type="InterPro" id="IPR011992">
    <property type="entry name" value="EF-hand-dom_pair"/>
</dbReference>
<keyword evidence="6" id="KW-1185">Reference proteome</keyword>
<keyword evidence="1 3" id="KW-0677">Repeat</keyword>
<dbReference type="PROSITE" id="PS50222">
    <property type="entry name" value="EF_HAND_2"/>
    <property type="match status" value="3"/>
</dbReference>
<dbReference type="EMBL" id="OY731405">
    <property type="protein sequence ID" value="CAJ1972234.1"/>
    <property type="molecule type" value="Genomic_DNA"/>
</dbReference>
<dbReference type="FunFam" id="1.10.238.10:FF:000073">
    <property type="entry name" value="calcineurin B-like protein 3"/>
    <property type="match status" value="1"/>
</dbReference>
<dbReference type="CDD" id="cd00051">
    <property type="entry name" value="EFh"/>
    <property type="match status" value="1"/>
</dbReference>
<evidence type="ECO:0000313" key="5">
    <source>
        <dbReference type="EMBL" id="CAJ1972234.1"/>
    </source>
</evidence>
<dbReference type="PANTHER" id="PTHR23056:SF110">
    <property type="entry name" value="CALMODULIN"/>
    <property type="match status" value="1"/>
</dbReference>
<evidence type="ECO:0000256" key="3">
    <source>
        <dbReference type="RuleBase" id="RU369080"/>
    </source>
</evidence>
<proteinExistence type="inferred from homology"/>
<dbReference type="GO" id="GO:0016020">
    <property type="term" value="C:membrane"/>
    <property type="evidence" value="ECO:0007669"/>
    <property type="project" value="UniProtKB-SubCell"/>
</dbReference>
<evidence type="ECO:0000256" key="2">
    <source>
        <dbReference type="ARBA" id="ARBA00023774"/>
    </source>
</evidence>
<comment type="subcellular location">
    <subcellularLocation>
        <location evidence="3">Membrane</location>
    </subcellularLocation>
</comment>
<evidence type="ECO:0000259" key="4">
    <source>
        <dbReference type="PROSITE" id="PS50222"/>
    </source>
</evidence>
<dbReference type="GO" id="GO:0019900">
    <property type="term" value="F:kinase binding"/>
    <property type="evidence" value="ECO:0007669"/>
    <property type="project" value="UniProtKB-UniRule"/>
</dbReference>
<dbReference type="PRINTS" id="PR00450">
    <property type="entry name" value="RECOVERIN"/>
</dbReference>
<keyword evidence="3" id="KW-0479">Metal-binding</keyword>
<dbReference type="Gene3D" id="1.10.238.10">
    <property type="entry name" value="EF-hand"/>
    <property type="match status" value="1"/>
</dbReference>
<dbReference type="PANTHER" id="PTHR23056">
    <property type="entry name" value="CALCINEURIN B"/>
    <property type="match status" value="1"/>
</dbReference>
<dbReference type="SUPFAM" id="SSF47473">
    <property type="entry name" value="EF-hand"/>
    <property type="match status" value="1"/>
</dbReference>
<feature type="domain" description="EF-hand" evidence="4">
    <location>
        <begin position="85"/>
        <end position="120"/>
    </location>
</feature>
<keyword evidence="3" id="KW-0106">Calcium</keyword>
<dbReference type="Proteomes" id="UP001189624">
    <property type="component" value="Chromosome 8"/>
</dbReference>
<dbReference type="InterPro" id="IPR045198">
    <property type="entry name" value="CNBL1-10"/>
</dbReference>
<dbReference type="AlphaFoldDB" id="A0AA86VUS7"/>
<comment type="function">
    <text evidence="3">Acts as a calcium sensor. CBL proteins interact with CIPK serine-threonine protein kinases. Binding of a CBL protein to the regulatory NAF domain of a CIPK protein lead to the activation of the kinase in a calcium-dependent manner.</text>
</comment>
<accession>A0AA86VUS7</accession>
<dbReference type="SMART" id="SM00054">
    <property type="entry name" value="EFh"/>
    <property type="match status" value="3"/>
</dbReference>
<dbReference type="Gramene" id="rna-AYBTSS11_LOCUS24283">
    <property type="protein sequence ID" value="CAJ1972234.1"/>
    <property type="gene ID" value="gene-AYBTSS11_LOCUS24283"/>
</dbReference>
<gene>
    <name evidence="5" type="ORF">AYBTSS11_LOCUS24283</name>
</gene>
<keyword evidence="3" id="KW-0472">Membrane</keyword>
<dbReference type="Pfam" id="PF13499">
    <property type="entry name" value="EF-hand_7"/>
    <property type="match status" value="1"/>
</dbReference>
<feature type="domain" description="EF-hand" evidence="4">
    <location>
        <begin position="166"/>
        <end position="201"/>
    </location>
</feature>